<evidence type="ECO:0000313" key="1">
    <source>
        <dbReference type="EMBL" id="UWP85363.1"/>
    </source>
</evidence>
<reference evidence="1" key="1">
    <citation type="submission" date="2021-04" db="EMBL/GenBank/DDBJ databases">
        <authorList>
            <person name="Hartkoorn R.C."/>
            <person name="Beaudoing E."/>
            <person name="Hot D."/>
        </authorList>
    </citation>
    <scope>NUCLEOTIDE SEQUENCE</scope>
    <source>
        <strain evidence="1">NRRL B-16292</strain>
    </source>
</reference>
<dbReference type="GO" id="GO:0016740">
    <property type="term" value="F:transferase activity"/>
    <property type="evidence" value="ECO:0007669"/>
    <property type="project" value="UniProtKB-KW"/>
</dbReference>
<protein>
    <submittedName>
        <fullName evidence="1">CoA transferase</fullName>
    </submittedName>
</protein>
<dbReference type="PANTHER" id="PTHR48228">
    <property type="entry name" value="SUCCINYL-COA--D-CITRAMALATE COA-TRANSFERASE"/>
    <property type="match status" value="1"/>
</dbReference>
<sequence>MSGDGGDMGPDSARGRELDDVKVLRVGTSLAGDYLSSLLADHGAMVEAVTVEAVSGSGFVERLSSADVLLDDTRPGAVASAGWPTGRIHATRPSIVVCSIVPSLTADHPDWSAEDDDIDAKIAAEVGINRLGGTPPRIDPLPVASYYGSLIGAVYVVAALLREGEARDSVAITVPLDVAAATVLSRRLVDFDAPPMPDGATQPHLPMMEIYRCRDGRFVQLHGLYPNFVRALMTAAGHPEWTDDAVRGLDVLPDRETEQLWRGRFAEFFLRRDSWTWERDINAAGGACTVVRTREELLAEPHLAASGILAMPGPDAGRLSSLGPGVTVIPTAGARRAAPLDGPLPLDGVRVVDLCIVLAGPTCGRILGELGAEVVKVDSPNREITPFQWFDVNRTKESIIVDLRTDGGAEVVAELIDRADVVLQNFRSGKLRNFGLDARALVERHPGLVVTELNAYDYDGPWEERAGWEHNAQAASGMQHDRARATPVQVPYPVNDYAAGYLGAFGTLVALRGRQRRGNGSIVRGSLLRTAARLQAGSRLPVEAATVRDGYPAEADVNDTATQGELARRGILHRFAHPKFGRMQQVVPRPICSVALDRFGWPAPDRGADSRRVLGRLGYDPERISVLVDSGAVGEGLGVFERWAVVTAEALGHDAV</sequence>
<dbReference type="PANTHER" id="PTHR48228:SF4">
    <property type="entry name" value="BLR3030 PROTEIN"/>
    <property type="match status" value="1"/>
</dbReference>
<dbReference type="Proteomes" id="UP001059617">
    <property type="component" value="Chromosome"/>
</dbReference>
<name>A0ABY5W9J9_9ACTN</name>
<keyword evidence="1" id="KW-0808">Transferase</keyword>
<evidence type="ECO:0000313" key="2">
    <source>
        <dbReference type="Proteomes" id="UP001059617"/>
    </source>
</evidence>
<reference evidence="1" key="2">
    <citation type="submission" date="2022-09" db="EMBL/GenBank/DDBJ databases">
        <title>Biosynthetic gene clusters of Dactylosporangioum fulvum.</title>
        <authorList>
            <person name="Caradec T."/>
        </authorList>
    </citation>
    <scope>NUCLEOTIDE SEQUENCE</scope>
    <source>
        <strain evidence="1">NRRL B-16292</strain>
    </source>
</reference>
<dbReference type="RefSeq" id="WP_259863468.1">
    <property type="nucleotide sequence ID" value="NZ_BAAAST010000020.1"/>
</dbReference>
<dbReference type="SUPFAM" id="SSF89796">
    <property type="entry name" value="CoA-transferase family III (CaiB/BaiF)"/>
    <property type="match status" value="2"/>
</dbReference>
<dbReference type="Gene3D" id="3.40.50.10540">
    <property type="entry name" value="Crotonobetainyl-coa:carnitine coa-transferase, domain 1"/>
    <property type="match status" value="2"/>
</dbReference>
<dbReference type="Gene3D" id="3.30.1540.10">
    <property type="entry name" value="formyl-coa transferase, domain 3"/>
    <property type="match status" value="1"/>
</dbReference>
<accession>A0ABY5W9J9</accession>
<proteinExistence type="predicted"/>
<dbReference type="Pfam" id="PF02515">
    <property type="entry name" value="CoA_transf_3"/>
    <property type="match status" value="2"/>
</dbReference>
<dbReference type="EMBL" id="CP073720">
    <property type="protein sequence ID" value="UWP85363.1"/>
    <property type="molecule type" value="Genomic_DNA"/>
</dbReference>
<gene>
    <name evidence="1" type="ORF">Dfulv_14460</name>
</gene>
<dbReference type="InterPro" id="IPR044855">
    <property type="entry name" value="CoA-Trfase_III_dom3_sf"/>
</dbReference>
<dbReference type="InterPro" id="IPR003673">
    <property type="entry name" value="CoA-Trfase_fam_III"/>
</dbReference>
<dbReference type="InterPro" id="IPR023606">
    <property type="entry name" value="CoA-Trfase_III_dom_1_sf"/>
</dbReference>
<dbReference type="InterPro" id="IPR050509">
    <property type="entry name" value="CoA-transferase_III"/>
</dbReference>
<organism evidence="1 2">
    <name type="scientific">Dactylosporangium fulvum</name>
    <dbReference type="NCBI Taxonomy" id="53359"/>
    <lineage>
        <taxon>Bacteria</taxon>
        <taxon>Bacillati</taxon>
        <taxon>Actinomycetota</taxon>
        <taxon>Actinomycetes</taxon>
        <taxon>Micromonosporales</taxon>
        <taxon>Micromonosporaceae</taxon>
        <taxon>Dactylosporangium</taxon>
    </lineage>
</organism>
<keyword evidence="2" id="KW-1185">Reference proteome</keyword>